<reference evidence="1 2" key="1">
    <citation type="submission" date="2023-03" db="EMBL/GenBank/DDBJ databases">
        <title>Strain YYF002 represents a novel species in the genus Winogradskyella isolated from seawater.</title>
        <authorList>
            <person name="Fu Z.-Y."/>
        </authorList>
    </citation>
    <scope>NUCLEOTIDE SEQUENCE [LARGE SCALE GENOMIC DNA]</scope>
    <source>
        <strain evidence="1 2">YYF002</strain>
    </source>
</reference>
<sequence>MKKVFLITLLFTFLGCYNNESLKINELNFSDLNQNGILKNNIKKTFLISGFDSGLYKKNDTIGVIDYNRIGKREKVWRKSFMYSINEEYKYDSSNLEIQKIYFTDFKAMFSFRYEFNKDSLVLYKYYIKPTFDIPKEDFTIPAGIFKFNDNGNITESSEYQNNDYGKGKKSLTKYYYDSSNTLISKEILYKSSNTDDILLNSKEITKYHYSIKKLDSATTTISWTDREKQKQSYTIRYIYDDNELISKSITMDSLVTYYKHIKYD</sequence>
<accession>A0ABT6FXJ5</accession>
<dbReference type="RefSeq" id="WP_278003984.1">
    <property type="nucleotide sequence ID" value="NZ_JARSBN010000001.1"/>
</dbReference>
<keyword evidence="2" id="KW-1185">Reference proteome</keyword>
<evidence type="ECO:0000313" key="2">
    <source>
        <dbReference type="Proteomes" id="UP001529085"/>
    </source>
</evidence>
<comment type="caution">
    <text evidence="1">The sequence shown here is derived from an EMBL/GenBank/DDBJ whole genome shotgun (WGS) entry which is preliminary data.</text>
</comment>
<evidence type="ECO:0008006" key="3">
    <source>
        <dbReference type="Google" id="ProtNLM"/>
    </source>
</evidence>
<protein>
    <recommendedName>
        <fullName evidence="3">YD repeat-containing protein</fullName>
    </recommendedName>
</protein>
<gene>
    <name evidence="1" type="ORF">P7122_01365</name>
</gene>
<dbReference type="Proteomes" id="UP001529085">
    <property type="component" value="Unassembled WGS sequence"/>
</dbReference>
<dbReference type="EMBL" id="JARSBN010000001">
    <property type="protein sequence ID" value="MDG4714501.1"/>
    <property type="molecule type" value="Genomic_DNA"/>
</dbReference>
<name>A0ABT6FXJ5_9FLAO</name>
<dbReference type="PROSITE" id="PS51257">
    <property type="entry name" value="PROKAR_LIPOPROTEIN"/>
    <property type="match status" value="1"/>
</dbReference>
<organism evidence="1 2">
    <name type="scientific">Winogradskyella marincola</name>
    <dbReference type="NCBI Taxonomy" id="3037795"/>
    <lineage>
        <taxon>Bacteria</taxon>
        <taxon>Pseudomonadati</taxon>
        <taxon>Bacteroidota</taxon>
        <taxon>Flavobacteriia</taxon>
        <taxon>Flavobacteriales</taxon>
        <taxon>Flavobacteriaceae</taxon>
        <taxon>Winogradskyella</taxon>
    </lineage>
</organism>
<evidence type="ECO:0000313" key="1">
    <source>
        <dbReference type="EMBL" id="MDG4714501.1"/>
    </source>
</evidence>
<proteinExistence type="predicted"/>